<comment type="caution">
    <text evidence="1">The sequence shown here is derived from an EMBL/GenBank/DDBJ whole genome shotgun (WGS) entry which is preliminary data.</text>
</comment>
<accession>A0A0A6PJT5</accession>
<protein>
    <recommendedName>
        <fullName evidence="3">RiboL-PSP-HEPN domain-containing protein</fullName>
    </recommendedName>
</protein>
<reference evidence="1 2" key="1">
    <citation type="journal article" date="2016" name="Front. Microbiol.">
        <title>Single-Cell (Meta-)Genomics of a Dimorphic Candidatus Thiomargarita nelsonii Reveals Genomic Plasticity.</title>
        <authorList>
            <person name="Flood B.E."/>
            <person name="Fliss P."/>
            <person name="Jones D.S."/>
            <person name="Dick G.J."/>
            <person name="Jain S."/>
            <person name="Kaster A.K."/>
            <person name="Winkel M."/>
            <person name="Mussmann M."/>
            <person name="Bailey J."/>
        </authorList>
    </citation>
    <scope>NUCLEOTIDE SEQUENCE [LARGE SCALE GENOMIC DNA]</scope>
    <source>
        <strain evidence="1">Hydrate Ridge</strain>
    </source>
</reference>
<sequence length="114" mass="13419">MTKVAFSGEEQSLAIIWQWYEDIQAALNGYQREILNALFQGKSVNEPFLFMTKENVLDYFAKQKTELENFQNASKLRHWLAHGRYWTPKLGRSYNLNTIFDIAEQLLNELQINS</sequence>
<proteinExistence type="predicted"/>
<dbReference type="Proteomes" id="UP000030428">
    <property type="component" value="Unassembled WGS sequence"/>
</dbReference>
<evidence type="ECO:0000313" key="1">
    <source>
        <dbReference type="EMBL" id="KHD10883.1"/>
    </source>
</evidence>
<name>A0A0A6PJT5_9GAMM</name>
<evidence type="ECO:0000313" key="2">
    <source>
        <dbReference type="Proteomes" id="UP000030428"/>
    </source>
</evidence>
<keyword evidence="2" id="KW-1185">Reference proteome</keyword>
<evidence type="ECO:0008006" key="3">
    <source>
        <dbReference type="Google" id="ProtNLM"/>
    </source>
</evidence>
<dbReference type="AlphaFoldDB" id="A0A0A6PJT5"/>
<organism evidence="1 2">
    <name type="scientific">Candidatus Thiomargarita nelsonii</name>
    <dbReference type="NCBI Taxonomy" id="1003181"/>
    <lineage>
        <taxon>Bacteria</taxon>
        <taxon>Pseudomonadati</taxon>
        <taxon>Pseudomonadota</taxon>
        <taxon>Gammaproteobacteria</taxon>
        <taxon>Thiotrichales</taxon>
        <taxon>Thiotrichaceae</taxon>
        <taxon>Thiomargarita</taxon>
    </lineage>
</organism>
<gene>
    <name evidence="1" type="ORF">PN36_11400</name>
</gene>
<dbReference type="EMBL" id="JSZA02000035">
    <property type="protein sequence ID" value="KHD10883.1"/>
    <property type="molecule type" value="Genomic_DNA"/>
</dbReference>